<protein>
    <recommendedName>
        <fullName evidence="5">HMG box domain-containing protein</fullName>
    </recommendedName>
</protein>
<dbReference type="SUPFAM" id="SSF47095">
    <property type="entry name" value="HMG-box"/>
    <property type="match status" value="1"/>
</dbReference>
<comment type="caution">
    <text evidence="6">The sequence shown here is derived from an EMBL/GenBank/DDBJ whole genome shotgun (WGS) entry which is preliminary data.</text>
</comment>
<organism evidence="6 7">
    <name type="scientific">Coprinellus micaceus</name>
    <name type="common">Glistening ink-cap mushroom</name>
    <name type="synonym">Coprinus micaceus</name>
    <dbReference type="NCBI Taxonomy" id="71717"/>
    <lineage>
        <taxon>Eukaryota</taxon>
        <taxon>Fungi</taxon>
        <taxon>Dikarya</taxon>
        <taxon>Basidiomycota</taxon>
        <taxon>Agaricomycotina</taxon>
        <taxon>Agaricomycetes</taxon>
        <taxon>Agaricomycetidae</taxon>
        <taxon>Agaricales</taxon>
        <taxon>Agaricineae</taxon>
        <taxon>Psathyrellaceae</taxon>
        <taxon>Coprinellus</taxon>
    </lineage>
</organism>
<gene>
    <name evidence="6" type="ORF">FA13DRAFT_1791488</name>
</gene>
<evidence type="ECO:0000256" key="1">
    <source>
        <dbReference type="ARBA" id="ARBA00023125"/>
    </source>
</evidence>
<dbReference type="GO" id="GO:0000981">
    <property type="term" value="F:DNA-binding transcription factor activity, RNA polymerase II-specific"/>
    <property type="evidence" value="ECO:0007669"/>
    <property type="project" value="TreeGrafter"/>
</dbReference>
<feature type="region of interest" description="Disordered" evidence="4">
    <location>
        <begin position="179"/>
        <end position="208"/>
    </location>
</feature>
<keyword evidence="2 3" id="KW-0539">Nucleus</keyword>
<dbReference type="OrthoDB" id="6247875at2759"/>
<dbReference type="CDD" id="cd01389">
    <property type="entry name" value="HMG-box_ROX1-like"/>
    <property type="match status" value="1"/>
</dbReference>
<dbReference type="Proteomes" id="UP000298030">
    <property type="component" value="Unassembled WGS sequence"/>
</dbReference>
<feature type="compositionally biased region" description="Low complexity" evidence="4">
    <location>
        <begin position="67"/>
        <end position="83"/>
    </location>
</feature>
<dbReference type="InterPro" id="IPR009071">
    <property type="entry name" value="HMG_box_dom"/>
</dbReference>
<dbReference type="InterPro" id="IPR051356">
    <property type="entry name" value="SOX/SOX-like_TF"/>
</dbReference>
<keyword evidence="7" id="KW-1185">Reference proteome</keyword>
<evidence type="ECO:0000259" key="5">
    <source>
        <dbReference type="PROSITE" id="PS50118"/>
    </source>
</evidence>
<feature type="DNA-binding region" description="HMG box" evidence="3">
    <location>
        <begin position="108"/>
        <end position="177"/>
    </location>
</feature>
<dbReference type="Gene3D" id="1.10.30.10">
    <property type="entry name" value="High mobility group box domain"/>
    <property type="match status" value="1"/>
</dbReference>
<dbReference type="PANTHER" id="PTHR45789:SF2">
    <property type="entry name" value="FI18025P1"/>
    <property type="match status" value="1"/>
</dbReference>
<evidence type="ECO:0000313" key="7">
    <source>
        <dbReference type="Proteomes" id="UP000298030"/>
    </source>
</evidence>
<dbReference type="InterPro" id="IPR036910">
    <property type="entry name" value="HMG_box_dom_sf"/>
</dbReference>
<keyword evidence="1 3" id="KW-0238">DNA-binding</keyword>
<feature type="region of interest" description="Disordered" evidence="4">
    <location>
        <begin position="43"/>
        <end position="111"/>
    </location>
</feature>
<dbReference type="SMART" id="SM00398">
    <property type="entry name" value="HMG"/>
    <property type="match status" value="1"/>
</dbReference>
<dbReference type="Pfam" id="PF00505">
    <property type="entry name" value="HMG_box"/>
    <property type="match status" value="1"/>
</dbReference>
<dbReference type="PANTHER" id="PTHR45789">
    <property type="entry name" value="FI18025P1"/>
    <property type="match status" value="1"/>
</dbReference>
<proteinExistence type="predicted"/>
<feature type="compositionally biased region" description="Gly residues" evidence="4">
    <location>
        <begin position="189"/>
        <end position="198"/>
    </location>
</feature>
<dbReference type="GO" id="GO:0005634">
    <property type="term" value="C:nucleus"/>
    <property type="evidence" value="ECO:0007669"/>
    <property type="project" value="UniProtKB-UniRule"/>
</dbReference>
<evidence type="ECO:0000256" key="4">
    <source>
        <dbReference type="SAM" id="MobiDB-lite"/>
    </source>
</evidence>
<dbReference type="PROSITE" id="PS50118">
    <property type="entry name" value="HMG_BOX_2"/>
    <property type="match status" value="1"/>
</dbReference>
<dbReference type="AlphaFoldDB" id="A0A4Y7TC83"/>
<accession>A0A4Y7TC83</accession>
<name>A0A4Y7TC83_COPMI</name>
<evidence type="ECO:0000256" key="3">
    <source>
        <dbReference type="PROSITE-ProRule" id="PRU00267"/>
    </source>
</evidence>
<dbReference type="EMBL" id="QPFP01000018">
    <property type="protein sequence ID" value="TEB31750.1"/>
    <property type="molecule type" value="Genomic_DNA"/>
</dbReference>
<evidence type="ECO:0000313" key="6">
    <source>
        <dbReference type="EMBL" id="TEB31750.1"/>
    </source>
</evidence>
<feature type="region of interest" description="Disordered" evidence="4">
    <location>
        <begin position="286"/>
        <end position="315"/>
    </location>
</feature>
<reference evidence="6 7" key="1">
    <citation type="journal article" date="2019" name="Nat. Ecol. Evol.">
        <title>Megaphylogeny resolves global patterns of mushroom evolution.</title>
        <authorList>
            <person name="Varga T."/>
            <person name="Krizsan K."/>
            <person name="Foldi C."/>
            <person name="Dima B."/>
            <person name="Sanchez-Garcia M."/>
            <person name="Sanchez-Ramirez S."/>
            <person name="Szollosi G.J."/>
            <person name="Szarkandi J.G."/>
            <person name="Papp V."/>
            <person name="Albert L."/>
            <person name="Andreopoulos W."/>
            <person name="Angelini C."/>
            <person name="Antonin V."/>
            <person name="Barry K.W."/>
            <person name="Bougher N.L."/>
            <person name="Buchanan P."/>
            <person name="Buyck B."/>
            <person name="Bense V."/>
            <person name="Catcheside P."/>
            <person name="Chovatia M."/>
            <person name="Cooper J."/>
            <person name="Damon W."/>
            <person name="Desjardin D."/>
            <person name="Finy P."/>
            <person name="Geml J."/>
            <person name="Haridas S."/>
            <person name="Hughes K."/>
            <person name="Justo A."/>
            <person name="Karasinski D."/>
            <person name="Kautmanova I."/>
            <person name="Kiss B."/>
            <person name="Kocsube S."/>
            <person name="Kotiranta H."/>
            <person name="LaButti K.M."/>
            <person name="Lechner B.E."/>
            <person name="Liimatainen K."/>
            <person name="Lipzen A."/>
            <person name="Lukacs Z."/>
            <person name="Mihaltcheva S."/>
            <person name="Morgado L.N."/>
            <person name="Niskanen T."/>
            <person name="Noordeloos M.E."/>
            <person name="Ohm R.A."/>
            <person name="Ortiz-Santana B."/>
            <person name="Ovrebo C."/>
            <person name="Racz N."/>
            <person name="Riley R."/>
            <person name="Savchenko A."/>
            <person name="Shiryaev A."/>
            <person name="Soop K."/>
            <person name="Spirin V."/>
            <person name="Szebenyi C."/>
            <person name="Tomsovsky M."/>
            <person name="Tulloss R.E."/>
            <person name="Uehling J."/>
            <person name="Grigoriev I.V."/>
            <person name="Vagvolgyi C."/>
            <person name="Papp T."/>
            <person name="Martin F.M."/>
            <person name="Miettinen O."/>
            <person name="Hibbett D.S."/>
            <person name="Nagy L.G."/>
        </authorList>
    </citation>
    <scope>NUCLEOTIDE SEQUENCE [LARGE SCALE GENOMIC DNA]</scope>
    <source>
        <strain evidence="6 7">FP101781</strain>
    </source>
</reference>
<feature type="compositionally biased region" description="Basic residues" evidence="4">
    <location>
        <begin position="92"/>
        <end position="102"/>
    </location>
</feature>
<dbReference type="STRING" id="71717.A0A4Y7TC83"/>
<evidence type="ECO:0000256" key="2">
    <source>
        <dbReference type="ARBA" id="ARBA00023242"/>
    </source>
</evidence>
<dbReference type="GO" id="GO:0000978">
    <property type="term" value="F:RNA polymerase II cis-regulatory region sequence-specific DNA binding"/>
    <property type="evidence" value="ECO:0007669"/>
    <property type="project" value="TreeGrafter"/>
</dbReference>
<feature type="domain" description="HMG box" evidence="5">
    <location>
        <begin position="108"/>
        <end position="177"/>
    </location>
</feature>
<sequence>MPVERTKSWSHQGPDMYCNQIVWQAPVASFIEPSAQIVELDDDDLPPLVDAPPLSLPPPPSQFQIFSPTSDSPSSSQSTFSFVSDEEASGATRKRSPSHSKKKPENHIPRPPNAFILFRSSFIKAQHVSQSIETNHSTLSKIIGLTWKNLSDSERKEWHDKAKKEQEAHRRKFPKYAFRPQQTKSKGAGTVGSGGGGTGKRKVREVEPKDERRCAKIAELLVQGLKGEELNAEMQEFDRTHVPEIVTRFEAPITEKTFQRGSSAPIEETELKIEQASFLPTEKTVKKVRRSVSERPTRASTPHTATPPPANHNSQSAFDFTTFTFDSTSMPAQFPTAIDPSTPSFDATTPFPHGLTLDTSFLNMPDWASTCSSPMTPASSPEFLSTPSPPPTMPGFDHLSTPSTPNFDVQVSLNTEVMFNGQKNFDFNTFSIQPTYQQNVDGFATDTFISMDSGFGSLDMGVNGQMFDLNAYSNFDAAIPQFGF</sequence>